<dbReference type="InterPro" id="IPR026569">
    <property type="entry name" value="Ribosomal_bL28"/>
</dbReference>
<evidence type="ECO:0000256" key="3">
    <source>
        <dbReference type="ARBA" id="ARBA00023274"/>
    </source>
</evidence>
<evidence type="ECO:0000313" key="6">
    <source>
        <dbReference type="EMBL" id="KAJ3731239.1"/>
    </source>
</evidence>
<comment type="similarity">
    <text evidence="1">Belongs to the bacterial ribosomal protein bL28 family.</text>
</comment>
<proteinExistence type="inferred from homology"/>
<dbReference type="PANTHER" id="PTHR13528:SF2">
    <property type="entry name" value="LARGE RIBOSOMAL SUBUNIT PROTEIN BL28M"/>
    <property type="match status" value="1"/>
</dbReference>
<keyword evidence="7" id="KW-1185">Reference proteome</keyword>
<dbReference type="InterPro" id="IPR037147">
    <property type="entry name" value="Ribosomal_bL28_sf"/>
</dbReference>
<comment type="caution">
    <text evidence="6">The sequence shown here is derived from an EMBL/GenBank/DDBJ whole genome shotgun (WGS) entry which is preliminary data.</text>
</comment>
<organism evidence="6 7">
    <name type="scientific">Lentinula guzmanii</name>
    <dbReference type="NCBI Taxonomy" id="2804957"/>
    <lineage>
        <taxon>Eukaryota</taxon>
        <taxon>Fungi</taxon>
        <taxon>Dikarya</taxon>
        <taxon>Basidiomycota</taxon>
        <taxon>Agaricomycotina</taxon>
        <taxon>Agaricomycetes</taxon>
        <taxon>Agaricomycetidae</taxon>
        <taxon>Agaricales</taxon>
        <taxon>Marasmiineae</taxon>
        <taxon>Omphalotaceae</taxon>
        <taxon>Lentinula</taxon>
    </lineage>
</organism>
<protein>
    <recommendedName>
        <fullName evidence="4">Large ribosomal subunit protein bL28c</fullName>
    </recommendedName>
    <alternativeName>
        <fullName evidence="5">Large ribosomal subunit protein bL28m</fullName>
    </alternativeName>
</protein>
<dbReference type="Gene3D" id="2.30.170.40">
    <property type="entry name" value="Ribosomal protein L28/L24"/>
    <property type="match status" value="1"/>
</dbReference>
<accession>A0AA38JE44</accession>
<gene>
    <name evidence="6" type="ORF">DFJ43DRAFT_1120638</name>
</gene>
<reference evidence="6" key="2">
    <citation type="journal article" date="2023" name="Proc. Natl. Acad. Sci. U.S.A.">
        <title>A global phylogenomic analysis of the shiitake genus Lentinula.</title>
        <authorList>
            <person name="Sierra-Patev S."/>
            <person name="Min B."/>
            <person name="Naranjo-Ortiz M."/>
            <person name="Looney B."/>
            <person name="Konkel Z."/>
            <person name="Slot J.C."/>
            <person name="Sakamoto Y."/>
            <person name="Steenwyk J.L."/>
            <person name="Rokas A."/>
            <person name="Carro J."/>
            <person name="Camarero S."/>
            <person name="Ferreira P."/>
            <person name="Molpeceres G."/>
            <person name="Ruiz-Duenas F.J."/>
            <person name="Serrano A."/>
            <person name="Henrissat B."/>
            <person name="Drula E."/>
            <person name="Hughes K.W."/>
            <person name="Mata J.L."/>
            <person name="Ishikawa N.K."/>
            <person name="Vargas-Isla R."/>
            <person name="Ushijima S."/>
            <person name="Smith C.A."/>
            <person name="Donoghue J."/>
            <person name="Ahrendt S."/>
            <person name="Andreopoulos W."/>
            <person name="He G."/>
            <person name="LaButti K."/>
            <person name="Lipzen A."/>
            <person name="Ng V."/>
            <person name="Riley R."/>
            <person name="Sandor L."/>
            <person name="Barry K."/>
            <person name="Martinez A.T."/>
            <person name="Xiao Y."/>
            <person name="Gibbons J.G."/>
            <person name="Terashima K."/>
            <person name="Grigoriev I.V."/>
            <person name="Hibbett D."/>
        </authorList>
    </citation>
    <scope>NUCLEOTIDE SEQUENCE</scope>
    <source>
        <strain evidence="6">ET3784</strain>
    </source>
</reference>
<dbReference type="InterPro" id="IPR001383">
    <property type="entry name" value="Ribosomal_bL28_bact-type"/>
</dbReference>
<dbReference type="GO" id="GO:0006412">
    <property type="term" value="P:translation"/>
    <property type="evidence" value="ECO:0007669"/>
    <property type="project" value="InterPro"/>
</dbReference>
<dbReference type="Pfam" id="PF00830">
    <property type="entry name" value="Ribosomal_L28"/>
    <property type="match status" value="1"/>
</dbReference>
<dbReference type="Proteomes" id="UP001176059">
    <property type="component" value="Unassembled WGS sequence"/>
</dbReference>
<dbReference type="AlphaFoldDB" id="A0AA38JE44"/>
<dbReference type="PANTHER" id="PTHR13528">
    <property type="entry name" value="39S RIBOSOMAL PROTEIN L28, MITOCHONDRIAL"/>
    <property type="match status" value="1"/>
</dbReference>
<dbReference type="InterPro" id="IPR034704">
    <property type="entry name" value="Ribosomal_bL28/bL31-like_sf"/>
</dbReference>
<evidence type="ECO:0000256" key="2">
    <source>
        <dbReference type="ARBA" id="ARBA00022980"/>
    </source>
</evidence>
<sequence length="208" mass="23517">MFWTSPAASAKAQIVSQPFKRSQLGLFQGKTKQYGNNVPHSKHKTRRTWLPNVQRKRLFSEALNEHVRVKVTTRALKTIKKHNGIDNYVHNMPSKTLGWEGMRIRLMVKSASKNPRSPAGASKEETDAWIAKRAEELKIQSATEARRVEITRIIRDDLPDLTTARKATEQALKALGPSASPGSVLRYLAQQKEQNQNLLGSELYSKFV</sequence>
<dbReference type="SUPFAM" id="SSF143800">
    <property type="entry name" value="L28p-like"/>
    <property type="match status" value="1"/>
</dbReference>
<evidence type="ECO:0000313" key="7">
    <source>
        <dbReference type="Proteomes" id="UP001176059"/>
    </source>
</evidence>
<dbReference type="HAMAP" id="MF_00373">
    <property type="entry name" value="Ribosomal_bL28"/>
    <property type="match status" value="1"/>
</dbReference>
<dbReference type="GO" id="GO:0005762">
    <property type="term" value="C:mitochondrial large ribosomal subunit"/>
    <property type="evidence" value="ECO:0007669"/>
    <property type="project" value="TreeGrafter"/>
</dbReference>
<keyword evidence="3" id="KW-0687">Ribonucleoprotein</keyword>
<dbReference type="FunFam" id="2.30.170.40:FF:000003">
    <property type="entry name" value="54S ribosomal protein L24"/>
    <property type="match status" value="1"/>
</dbReference>
<evidence type="ECO:0000256" key="1">
    <source>
        <dbReference type="ARBA" id="ARBA00008760"/>
    </source>
</evidence>
<keyword evidence="2" id="KW-0689">Ribosomal protein</keyword>
<dbReference type="EMBL" id="JANVFO010000032">
    <property type="protein sequence ID" value="KAJ3731239.1"/>
    <property type="molecule type" value="Genomic_DNA"/>
</dbReference>
<dbReference type="NCBIfam" id="TIGR00009">
    <property type="entry name" value="L28"/>
    <property type="match status" value="1"/>
</dbReference>
<name>A0AA38JE44_9AGAR</name>
<reference evidence="6" key="1">
    <citation type="submission" date="2022-08" db="EMBL/GenBank/DDBJ databases">
        <authorList>
            <consortium name="DOE Joint Genome Institute"/>
            <person name="Min B."/>
            <person name="Sierra-Patev S."/>
            <person name="Naranjo-Ortiz M."/>
            <person name="Looney B."/>
            <person name="Konkel Z."/>
            <person name="Slot J.C."/>
            <person name="Sakamoto Y."/>
            <person name="Steenwyk J.L."/>
            <person name="Rokas A."/>
            <person name="Carro J."/>
            <person name="Camarero S."/>
            <person name="Ferreira P."/>
            <person name="Molpeceres G."/>
            <person name="Ruiz-duenas F.J."/>
            <person name="Serrano A."/>
            <person name="Henrissat B."/>
            <person name="Drula E."/>
            <person name="Hughes K.W."/>
            <person name="Mata J.L."/>
            <person name="Ishikawa N.K."/>
            <person name="Vargas-Isla R."/>
            <person name="Ushijima S."/>
            <person name="Smith C.A."/>
            <person name="Ahrendt S."/>
            <person name="Andreopoulos W."/>
            <person name="He G."/>
            <person name="LaButti K."/>
            <person name="Lipzen A."/>
            <person name="Ng V."/>
            <person name="Riley R."/>
            <person name="Sandor L."/>
            <person name="Barry K."/>
            <person name="Martinez A.T."/>
            <person name="Xiao Y."/>
            <person name="Gibbons J.G."/>
            <person name="Terashima K."/>
            <person name="Hibbett D.S."/>
            <person name="Grigoriev I.V."/>
        </authorList>
    </citation>
    <scope>NUCLEOTIDE SEQUENCE</scope>
    <source>
        <strain evidence="6">ET3784</strain>
    </source>
</reference>
<evidence type="ECO:0000256" key="5">
    <source>
        <dbReference type="ARBA" id="ARBA00035269"/>
    </source>
</evidence>
<dbReference type="GO" id="GO:0003735">
    <property type="term" value="F:structural constituent of ribosome"/>
    <property type="evidence" value="ECO:0007669"/>
    <property type="project" value="InterPro"/>
</dbReference>
<evidence type="ECO:0000256" key="4">
    <source>
        <dbReference type="ARBA" id="ARBA00035265"/>
    </source>
</evidence>